<dbReference type="AlphaFoldDB" id="V4BF47"/>
<dbReference type="KEGG" id="lgi:LOTGIDRAFT_127669"/>
<name>V4BF47_LOTGI</name>
<keyword evidence="2" id="KW-0175">Coiled coil</keyword>
<dbReference type="EMBL" id="KB202883">
    <property type="protein sequence ID" value="ESO87504.1"/>
    <property type="molecule type" value="Genomic_DNA"/>
</dbReference>
<dbReference type="GO" id="GO:0005524">
    <property type="term" value="F:ATP binding"/>
    <property type="evidence" value="ECO:0007669"/>
    <property type="project" value="InterPro"/>
</dbReference>
<dbReference type="OrthoDB" id="79687at2759"/>
<dbReference type="GO" id="GO:0004672">
    <property type="term" value="F:protein kinase activity"/>
    <property type="evidence" value="ECO:0007669"/>
    <property type="project" value="InterPro"/>
</dbReference>
<evidence type="ECO:0000256" key="2">
    <source>
        <dbReference type="SAM" id="Coils"/>
    </source>
</evidence>
<dbReference type="CTD" id="20232737"/>
<accession>V4BF47</accession>
<evidence type="ECO:0000313" key="5">
    <source>
        <dbReference type="Proteomes" id="UP000030746"/>
    </source>
</evidence>
<dbReference type="InterPro" id="IPR016024">
    <property type="entry name" value="ARM-type_fold"/>
</dbReference>
<dbReference type="CDD" id="cd14011">
    <property type="entry name" value="PK_SCY1_like"/>
    <property type="match status" value="1"/>
</dbReference>
<evidence type="ECO:0000259" key="3">
    <source>
        <dbReference type="PROSITE" id="PS50011"/>
    </source>
</evidence>
<dbReference type="PROSITE" id="PS50011">
    <property type="entry name" value="PROTEIN_KINASE_DOM"/>
    <property type="match status" value="1"/>
</dbReference>
<dbReference type="Gene3D" id="1.10.510.10">
    <property type="entry name" value="Transferase(Phosphotransferase) domain 1"/>
    <property type="match status" value="1"/>
</dbReference>
<dbReference type="Proteomes" id="UP000030746">
    <property type="component" value="Unassembled WGS sequence"/>
</dbReference>
<dbReference type="InterPro" id="IPR051177">
    <property type="entry name" value="CIK-Related_Protein"/>
</dbReference>
<dbReference type="InterPro" id="IPR011989">
    <property type="entry name" value="ARM-like"/>
</dbReference>
<dbReference type="RefSeq" id="XP_009061701.1">
    <property type="nucleotide sequence ID" value="XM_009063453.1"/>
</dbReference>
<dbReference type="SUPFAM" id="SSF56112">
    <property type="entry name" value="Protein kinase-like (PK-like)"/>
    <property type="match status" value="1"/>
</dbReference>
<dbReference type="SUPFAM" id="SSF48371">
    <property type="entry name" value="ARM repeat"/>
    <property type="match status" value="1"/>
</dbReference>
<dbReference type="InterPro" id="IPR011009">
    <property type="entry name" value="Kinase-like_dom_sf"/>
</dbReference>
<protein>
    <recommendedName>
        <fullName evidence="3">Protein kinase domain-containing protein</fullName>
    </recommendedName>
</protein>
<gene>
    <name evidence="4" type="ORF">LOTGIDRAFT_127669</name>
</gene>
<feature type="domain" description="Protein kinase" evidence="3">
    <location>
        <begin position="18"/>
        <end position="325"/>
    </location>
</feature>
<dbReference type="PANTHER" id="PTHR12984">
    <property type="entry name" value="SCY1-RELATED S/T PROTEIN KINASE-LIKE"/>
    <property type="match status" value="1"/>
</dbReference>
<dbReference type="Gene3D" id="1.25.10.10">
    <property type="entry name" value="Leucine-rich Repeat Variant"/>
    <property type="match status" value="1"/>
</dbReference>
<organism evidence="4 5">
    <name type="scientific">Lottia gigantea</name>
    <name type="common">Giant owl limpet</name>
    <dbReference type="NCBI Taxonomy" id="225164"/>
    <lineage>
        <taxon>Eukaryota</taxon>
        <taxon>Metazoa</taxon>
        <taxon>Spiralia</taxon>
        <taxon>Lophotrochozoa</taxon>
        <taxon>Mollusca</taxon>
        <taxon>Gastropoda</taxon>
        <taxon>Patellogastropoda</taxon>
        <taxon>Lottioidea</taxon>
        <taxon>Lottiidae</taxon>
        <taxon>Lottia</taxon>
    </lineage>
</organism>
<evidence type="ECO:0000256" key="1">
    <source>
        <dbReference type="ARBA" id="ARBA00038349"/>
    </source>
</evidence>
<reference evidence="4 5" key="1">
    <citation type="journal article" date="2013" name="Nature">
        <title>Insights into bilaterian evolution from three spiralian genomes.</title>
        <authorList>
            <person name="Simakov O."/>
            <person name="Marletaz F."/>
            <person name="Cho S.J."/>
            <person name="Edsinger-Gonzales E."/>
            <person name="Havlak P."/>
            <person name="Hellsten U."/>
            <person name="Kuo D.H."/>
            <person name="Larsson T."/>
            <person name="Lv J."/>
            <person name="Arendt D."/>
            <person name="Savage R."/>
            <person name="Osoegawa K."/>
            <person name="de Jong P."/>
            <person name="Grimwood J."/>
            <person name="Chapman J.A."/>
            <person name="Shapiro H."/>
            <person name="Aerts A."/>
            <person name="Otillar R.P."/>
            <person name="Terry A.Y."/>
            <person name="Boore J.L."/>
            <person name="Grigoriev I.V."/>
            <person name="Lindberg D.R."/>
            <person name="Seaver E.C."/>
            <person name="Weisblat D.A."/>
            <person name="Putnam N.H."/>
            <person name="Rokhsar D.S."/>
        </authorList>
    </citation>
    <scope>NUCLEOTIDE SEQUENCE [LARGE SCALE GENOMIC DNA]</scope>
</reference>
<dbReference type="HOGENOM" id="CLU_008724_2_0_1"/>
<dbReference type="InterPro" id="IPR000719">
    <property type="entry name" value="Prot_kinase_dom"/>
</dbReference>
<keyword evidence="5" id="KW-1185">Reference proteome</keyword>
<evidence type="ECO:0000313" key="4">
    <source>
        <dbReference type="EMBL" id="ESO87504.1"/>
    </source>
</evidence>
<dbReference type="Gene3D" id="3.30.200.20">
    <property type="entry name" value="Phosphorylase Kinase, domain 1"/>
    <property type="match status" value="1"/>
</dbReference>
<comment type="similarity">
    <text evidence="1">Belongs to the protein kinase superfamily.</text>
</comment>
<dbReference type="PANTHER" id="PTHR12984:SF16">
    <property type="entry name" value="BLACK MATCH, ISOFORM H"/>
    <property type="match status" value="1"/>
</dbReference>
<dbReference type="GeneID" id="20232737"/>
<dbReference type="Pfam" id="PF00069">
    <property type="entry name" value="Pkinase"/>
    <property type="match status" value="1"/>
</dbReference>
<feature type="coiled-coil region" evidence="2">
    <location>
        <begin position="586"/>
        <end position="616"/>
    </location>
</feature>
<dbReference type="OMA" id="KQSQGMP"/>
<dbReference type="SMART" id="SM00220">
    <property type="entry name" value="S_TKc"/>
    <property type="match status" value="1"/>
</dbReference>
<sequence length="631" mass="72020">MLKHSIISDDSNPILKHYDLQRQVGTAGPENVWKIFEAIRLEDSKEASVFWFEKKVADKLHKPRRRETVSEILRKDVTQLSRIRHPKIISIQHGVEECHDSLAFATEPIFASLSNILGNYERMPANIPQELKIMQKRNIFGMRRVPFTGDHEFIDMEIKYGIFQITEALSFLHSSEHLIHRNVCPQSILITKRGAWKLASLGFVEKTKEGKKSSCQSWTTKIPKMAQPDLNFIAPEVQLEKICTPLSDMFSLGMVICAIYNSGKSLISADHLPGLYVKQLDQMHETFGIVAHRMPLQLVEPVEKMINRDTRYRPTAQLFSMLKYFTDPVVSGLQLLDAAVAADRKDPVQRAEAYANLSQVIPIMPRKILYRNVFPTLCQDCKSGESMVFALPAMLTMIDFAPRDDYIDIILPEFRNIMSSSKPVQATVYILNKLDIILSKTPLEEIKSEVLPLVFNTLDSQSLQAQEAALSAFSVIKEYLDDNIIRKMVLPRAKSLFYRSTNVRLRINALTCIDHMLDSLGKMLILDEVLPFLTDITCQDADVVMAVVGVYKHMLSDKKFGLTHNLIATKVMPSLIPHTVNPGLSMEQFGDLMEVLREMLEQIDRQRRNKMKLETVILPVPPRYEYSIFVT</sequence>
<proteinExistence type="inferred from homology"/>